<gene>
    <name evidence="1" type="ORF">LACBIDRAFT_327929</name>
</gene>
<dbReference type="InParanoid" id="B0DD89"/>
<reference evidence="1 2" key="1">
    <citation type="journal article" date="2008" name="Nature">
        <title>The genome of Laccaria bicolor provides insights into mycorrhizal symbiosis.</title>
        <authorList>
            <person name="Martin F."/>
            <person name="Aerts A."/>
            <person name="Ahren D."/>
            <person name="Brun A."/>
            <person name="Danchin E.G.J."/>
            <person name="Duchaussoy F."/>
            <person name="Gibon J."/>
            <person name="Kohler A."/>
            <person name="Lindquist E."/>
            <person name="Pereda V."/>
            <person name="Salamov A."/>
            <person name="Shapiro H.J."/>
            <person name="Wuyts J."/>
            <person name="Blaudez D."/>
            <person name="Buee M."/>
            <person name="Brokstein P."/>
            <person name="Canbaeck B."/>
            <person name="Cohen D."/>
            <person name="Courty P.E."/>
            <person name="Coutinho P.M."/>
            <person name="Delaruelle C."/>
            <person name="Detter J.C."/>
            <person name="Deveau A."/>
            <person name="DiFazio S."/>
            <person name="Duplessis S."/>
            <person name="Fraissinet-Tachet L."/>
            <person name="Lucic E."/>
            <person name="Frey-Klett P."/>
            <person name="Fourrey C."/>
            <person name="Feussner I."/>
            <person name="Gay G."/>
            <person name="Grimwood J."/>
            <person name="Hoegger P.J."/>
            <person name="Jain P."/>
            <person name="Kilaru S."/>
            <person name="Labbe J."/>
            <person name="Lin Y.C."/>
            <person name="Legue V."/>
            <person name="Le Tacon F."/>
            <person name="Marmeisse R."/>
            <person name="Melayah D."/>
            <person name="Montanini B."/>
            <person name="Muratet M."/>
            <person name="Nehls U."/>
            <person name="Niculita-Hirzel H."/>
            <person name="Oudot-Le Secq M.P."/>
            <person name="Peter M."/>
            <person name="Quesneville H."/>
            <person name="Rajashekar B."/>
            <person name="Reich M."/>
            <person name="Rouhier N."/>
            <person name="Schmutz J."/>
            <person name="Yin T."/>
            <person name="Chalot M."/>
            <person name="Henrissat B."/>
            <person name="Kuees U."/>
            <person name="Lucas S."/>
            <person name="Van de Peer Y."/>
            <person name="Podila G.K."/>
            <person name="Polle A."/>
            <person name="Pukkila P.J."/>
            <person name="Richardson P.M."/>
            <person name="Rouze P."/>
            <person name="Sanders I.R."/>
            <person name="Stajich J.E."/>
            <person name="Tunlid A."/>
            <person name="Tuskan G."/>
            <person name="Grigoriev I.V."/>
        </authorList>
    </citation>
    <scope>NUCLEOTIDE SEQUENCE [LARGE SCALE GENOMIC DNA]</scope>
    <source>
        <strain evidence="2">S238N-H82 / ATCC MYA-4686</strain>
    </source>
</reference>
<proteinExistence type="predicted"/>
<organism evidence="2">
    <name type="scientific">Laccaria bicolor (strain S238N-H82 / ATCC MYA-4686)</name>
    <name type="common">Bicoloured deceiver</name>
    <name type="synonym">Laccaria laccata var. bicolor</name>
    <dbReference type="NCBI Taxonomy" id="486041"/>
    <lineage>
        <taxon>Eukaryota</taxon>
        <taxon>Fungi</taxon>
        <taxon>Dikarya</taxon>
        <taxon>Basidiomycota</taxon>
        <taxon>Agaricomycotina</taxon>
        <taxon>Agaricomycetes</taxon>
        <taxon>Agaricomycetidae</taxon>
        <taxon>Agaricales</taxon>
        <taxon>Agaricineae</taxon>
        <taxon>Hydnangiaceae</taxon>
        <taxon>Laccaria</taxon>
    </lineage>
</organism>
<protein>
    <submittedName>
        <fullName evidence="1">Predicted protein</fullName>
    </submittedName>
</protein>
<dbReference type="HOGENOM" id="CLU_1214959_0_0_1"/>
<dbReference type="KEGG" id="lbc:LACBIDRAFT_327929"/>
<dbReference type="Proteomes" id="UP000001194">
    <property type="component" value="Unassembled WGS sequence"/>
</dbReference>
<sequence length="228" mass="24539">MYFASPNFDISDQEWSVDMGRGFLGSLAATTCGAGQLIEIFNNFVKACPLSLDTAIQVSCSHHTSSSQTSPPPLLVNAEAQAQPMDLTPAATTTSTLDSPAFDWSEDAAAIPITPIFPKNQPYRDLSAVRTSKANPFSSLAHRNRCSQLPLGNCDISGPQPPFRPCQAPPFSLGSQTTPLQCFIPLFNPTTLPLPSTPLKIPSALDWESNPCLLDLSRALKALGWIHQ</sequence>
<evidence type="ECO:0000313" key="2">
    <source>
        <dbReference type="Proteomes" id="UP000001194"/>
    </source>
</evidence>
<dbReference type="GeneID" id="6077621"/>
<dbReference type="OrthoDB" id="3067850at2759"/>
<dbReference type="EMBL" id="DS547104">
    <property type="protein sequence ID" value="EDR07435.1"/>
    <property type="molecule type" value="Genomic_DNA"/>
</dbReference>
<keyword evidence="2" id="KW-1185">Reference proteome</keyword>
<name>B0DD89_LACBS</name>
<accession>B0DD89</accession>
<dbReference type="AlphaFoldDB" id="B0DD89"/>
<evidence type="ECO:0000313" key="1">
    <source>
        <dbReference type="EMBL" id="EDR07435.1"/>
    </source>
</evidence>
<dbReference type="RefSeq" id="XP_001881827.1">
    <property type="nucleotide sequence ID" value="XM_001881792.1"/>
</dbReference>